<evidence type="ECO:0000259" key="4">
    <source>
        <dbReference type="PROSITE" id="PS01124"/>
    </source>
</evidence>
<dbReference type="GO" id="GO:0043565">
    <property type="term" value="F:sequence-specific DNA binding"/>
    <property type="evidence" value="ECO:0007669"/>
    <property type="project" value="InterPro"/>
</dbReference>
<name>A0A1H9A2P4_9GAMM</name>
<organism evidence="5 6">
    <name type="scientific">Solimonas aquatica</name>
    <dbReference type="NCBI Taxonomy" id="489703"/>
    <lineage>
        <taxon>Bacteria</taxon>
        <taxon>Pseudomonadati</taxon>
        <taxon>Pseudomonadota</taxon>
        <taxon>Gammaproteobacteria</taxon>
        <taxon>Nevskiales</taxon>
        <taxon>Nevskiaceae</taxon>
        <taxon>Solimonas</taxon>
    </lineage>
</organism>
<dbReference type="STRING" id="489703.SAMN04488038_101248"/>
<dbReference type="PROSITE" id="PS01124">
    <property type="entry name" value="HTH_ARAC_FAMILY_2"/>
    <property type="match status" value="1"/>
</dbReference>
<dbReference type="OrthoDB" id="5295226at2"/>
<protein>
    <submittedName>
        <fullName evidence="5">AraC-type DNA-binding protein</fullName>
    </submittedName>
</protein>
<keyword evidence="1" id="KW-0805">Transcription regulation</keyword>
<keyword evidence="6" id="KW-1185">Reference proteome</keyword>
<evidence type="ECO:0000313" key="6">
    <source>
        <dbReference type="Proteomes" id="UP000199233"/>
    </source>
</evidence>
<gene>
    <name evidence="5" type="ORF">SAMN04488038_101248</name>
</gene>
<dbReference type="RefSeq" id="WP_093280918.1">
    <property type="nucleotide sequence ID" value="NZ_FOFS01000001.1"/>
</dbReference>
<feature type="domain" description="HTH araC/xylS-type" evidence="4">
    <location>
        <begin position="147"/>
        <end position="244"/>
    </location>
</feature>
<dbReference type="InterPro" id="IPR018060">
    <property type="entry name" value="HTH_AraC"/>
</dbReference>
<dbReference type="SMART" id="SM00342">
    <property type="entry name" value="HTH_ARAC"/>
    <property type="match status" value="1"/>
</dbReference>
<sequence>MLPSHLFLWPDSVLYFGPLQHLEPRLHAAPALLVGLYRPFLIRLRNGPWQSCEAAVVPAGVSHEIDACGSVLGKLFVERDGSLHPALVQQFPPVAQHRFARIQQPRLREAFVHMYESGLDKQAMRHEVENLLPATTAPATDGANRLQQVLATIGSRCRENPSQEDLAQLVNLSPSRLLHLFKAETGVAYRRYRTWKRLLLAAGELHGSDNMTRSALDAGFADAAHFSHCYKACFGASPSWVFRSLQRFERGA</sequence>
<dbReference type="Gene3D" id="1.10.10.60">
    <property type="entry name" value="Homeodomain-like"/>
    <property type="match status" value="1"/>
</dbReference>
<dbReference type="Proteomes" id="UP000199233">
    <property type="component" value="Unassembled WGS sequence"/>
</dbReference>
<evidence type="ECO:0000256" key="2">
    <source>
        <dbReference type="ARBA" id="ARBA00023125"/>
    </source>
</evidence>
<evidence type="ECO:0000256" key="3">
    <source>
        <dbReference type="ARBA" id="ARBA00023163"/>
    </source>
</evidence>
<dbReference type="SUPFAM" id="SSF46689">
    <property type="entry name" value="Homeodomain-like"/>
    <property type="match status" value="2"/>
</dbReference>
<dbReference type="PANTHER" id="PTHR46796">
    <property type="entry name" value="HTH-TYPE TRANSCRIPTIONAL ACTIVATOR RHAS-RELATED"/>
    <property type="match status" value="1"/>
</dbReference>
<keyword evidence="3" id="KW-0804">Transcription</keyword>
<dbReference type="InterPro" id="IPR009057">
    <property type="entry name" value="Homeodomain-like_sf"/>
</dbReference>
<dbReference type="PROSITE" id="PS00041">
    <property type="entry name" value="HTH_ARAC_FAMILY_1"/>
    <property type="match status" value="1"/>
</dbReference>
<dbReference type="InterPro" id="IPR018062">
    <property type="entry name" value="HTH_AraC-typ_CS"/>
</dbReference>
<dbReference type="InterPro" id="IPR050204">
    <property type="entry name" value="AraC_XylS_family_regulators"/>
</dbReference>
<dbReference type="AlphaFoldDB" id="A0A1H9A2P4"/>
<dbReference type="EMBL" id="FOFS01000001">
    <property type="protein sequence ID" value="SEP70773.1"/>
    <property type="molecule type" value="Genomic_DNA"/>
</dbReference>
<dbReference type="Pfam" id="PF12833">
    <property type="entry name" value="HTH_18"/>
    <property type="match status" value="1"/>
</dbReference>
<evidence type="ECO:0000313" key="5">
    <source>
        <dbReference type="EMBL" id="SEP70773.1"/>
    </source>
</evidence>
<reference evidence="5 6" key="1">
    <citation type="submission" date="2016-10" db="EMBL/GenBank/DDBJ databases">
        <authorList>
            <person name="de Groot N.N."/>
        </authorList>
    </citation>
    <scope>NUCLEOTIDE SEQUENCE [LARGE SCALE GENOMIC DNA]</scope>
    <source>
        <strain evidence="5 6">DSM 25927</strain>
    </source>
</reference>
<keyword evidence="2 5" id="KW-0238">DNA-binding</keyword>
<evidence type="ECO:0000256" key="1">
    <source>
        <dbReference type="ARBA" id="ARBA00023015"/>
    </source>
</evidence>
<proteinExistence type="predicted"/>
<dbReference type="PANTHER" id="PTHR46796:SF6">
    <property type="entry name" value="ARAC SUBFAMILY"/>
    <property type="match status" value="1"/>
</dbReference>
<accession>A0A1H9A2P4</accession>
<dbReference type="GO" id="GO:0003700">
    <property type="term" value="F:DNA-binding transcription factor activity"/>
    <property type="evidence" value="ECO:0007669"/>
    <property type="project" value="InterPro"/>
</dbReference>